<gene>
    <name evidence="5" type="ORF">ADL28_35765</name>
</gene>
<keyword evidence="2" id="KW-0012">Acyltransferase</keyword>
<dbReference type="PANTHER" id="PTHR43877:SF2">
    <property type="entry name" value="AMINOALKYLPHOSPHONATE N-ACETYLTRANSFERASE-RELATED"/>
    <property type="match status" value="1"/>
</dbReference>
<dbReference type="InterPro" id="IPR016181">
    <property type="entry name" value="Acyl_CoA_acyltransferase"/>
</dbReference>
<dbReference type="RefSeq" id="WP_059147956.1">
    <property type="nucleotide sequence ID" value="NZ_LLZJ01000396.1"/>
</dbReference>
<dbReference type="SUPFAM" id="SSF55729">
    <property type="entry name" value="Acyl-CoA N-acyltransferases (Nat)"/>
    <property type="match status" value="2"/>
</dbReference>
<dbReference type="Pfam" id="PF00583">
    <property type="entry name" value="Acetyltransf_1"/>
    <property type="match status" value="2"/>
</dbReference>
<evidence type="ECO:0000256" key="3">
    <source>
        <dbReference type="SAM" id="MobiDB-lite"/>
    </source>
</evidence>
<dbReference type="PROSITE" id="PS51186">
    <property type="entry name" value="GNAT"/>
    <property type="match status" value="2"/>
</dbReference>
<dbReference type="CDD" id="cd04301">
    <property type="entry name" value="NAT_SF"/>
    <property type="match status" value="1"/>
</dbReference>
<proteinExistence type="predicted"/>
<dbReference type="Gene3D" id="3.40.630.30">
    <property type="match status" value="2"/>
</dbReference>
<accession>A0A0X3VPH7</accession>
<dbReference type="PANTHER" id="PTHR43877">
    <property type="entry name" value="AMINOALKYLPHOSPHONATE N-ACETYLTRANSFERASE-RELATED-RELATED"/>
    <property type="match status" value="1"/>
</dbReference>
<dbReference type="Proteomes" id="UP000053413">
    <property type="component" value="Unassembled WGS sequence"/>
</dbReference>
<protein>
    <submittedName>
        <fullName evidence="5">Acetyltransferase</fullName>
    </submittedName>
</protein>
<dbReference type="InterPro" id="IPR050832">
    <property type="entry name" value="Bact_Acetyltransf"/>
</dbReference>
<feature type="domain" description="N-acetyltransferase" evidence="4">
    <location>
        <begin position="125"/>
        <end position="281"/>
    </location>
</feature>
<feature type="region of interest" description="Disordered" evidence="3">
    <location>
        <begin position="1"/>
        <end position="21"/>
    </location>
</feature>
<dbReference type="AlphaFoldDB" id="A0A0X3VPH7"/>
<evidence type="ECO:0000313" key="6">
    <source>
        <dbReference type="Proteomes" id="UP000053413"/>
    </source>
</evidence>
<comment type="caution">
    <text evidence="5">The sequence shown here is derived from an EMBL/GenBank/DDBJ whole genome shotgun (WGS) entry which is preliminary data.</text>
</comment>
<evidence type="ECO:0000259" key="4">
    <source>
        <dbReference type="PROSITE" id="PS51186"/>
    </source>
</evidence>
<evidence type="ECO:0000256" key="2">
    <source>
        <dbReference type="ARBA" id="ARBA00023315"/>
    </source>
</evidence>
<organism evidence="5 6">
    <name type="scientific">Streptomyces violaceusniger</name>
    <dbReference type="NCBI Taxonomy" id="68280"/>
    <lineage>
        <taxon>Bacteria</taxon>
        <taxon>Bacillati</taxon>
        <taxon>Actinomycetota</taxon>
        <taxon>Actinomycetes</taxon>
        <taxon>Kitasatosporales</taxon>
        <taxon>Streptomycetaceae</taxon>
        <taxon>Streptomyces</taxon>
        <taxon>Streptomyces violaceusniger group</taxon>
    </lineage>
</organism>
<evidence type="ECO:0000313" key="5">
    <source>
        <dbReference type="EMBL" id="KUL46222.1"/>
    </source>
</evidence>
<dbReference type="InterPro" id="IPR000182">
    <property type="entry name" value="GNAT_dom"/>
</dbReference>
<evidence type="ECO:0000256" key="1">
    <source>
        <dbReference type="ARBA" id="ARBA00022679"/>
    </source>
</evidence>
<dbReference type="OrthoDB" id="3381976at2"/>
<reference evidence="6" key="1">
    <citation type="submission" date="2015-10" db="EMBL/GenBank/DDBJ databases">
        <authorList>
            <person name="Ju K.-S."/>
            <person name="Doroghazi J.R."/>
            <person name="Metcalf W.W."/>
        </authorList>
    </citation>
    <scope>NUCLEOTIDE SEQUENCE [LARGE SCALE GENOMIC DNA]</scope>
    <source>
        <strain evidence="6">NRRL F-8817</strain>
    </source>
</reference>
<dbReference type="GO" id="GO:0016747">
    <property type="term" value="F:acyltransferase activity, transferring groups other than amino-acyl groups"/>
    <property type="evidence" value="ECO:0007669"/>
    <property type="project" value="InterPro"/>
</dbReference>
<keyword evidence="1 5" id="KW-0808">Transferase</keyword>
<sequence length="281" mass="30303">MTTTLRPIAPEQPTEGGGRARSYEVCVNSRPVGSVQLTTDARLGPAAGRIERLHIDEGERHRGRGTVAALAAEEVLRGWGCTQLVVRVPAPATTALVLAAALGYRERGRNMLKRLTEPPALPGDSAIRPLAEAEYPAWRARERAGYIADLLERGVTRQQAETQADSDYATLLPQGPDTPGALLRVLAHGGTDVGTLWVALREGESDAAESGEAYVFAVEVTEEHRGRGHGRTLMLAAERASLEHGARSLGLHVFGGNTPALRLYESLGYEPTEYQLYKPLL</sequence>
<dbReference type="EMBL" id="LLZJ01000396">
    <property type="protein sequence ID" value="KUL46222.1"/>
    <property type="molecule type" value="Genomic_DNA"/>
</dbReference>
<feature type="domain" description="N-acetyltransferase" evidence="4">
    <location>
        <begin position="1"/>
        <end position="128"/>
    </location>
</feature>
<name>A0A0X3VPH7_STRVO</name>